<evidence type="ECO:0000313" key="3">
    <source>
        <dbReference type="Proteomes" id="UP000887013"/>
    </source>
</evidence>
<feature type="compositionally biased region" description="Polar residues" evidence="1">
    <location>
        <begin position="15"/>
        <end position="27"/>
    </location>
</feature>
<dbReference type="Proteomes" id="UP000887013">
    <property type="component" value="Unassembled WGS sequence"/>
</dbReference>
<proteinExistence type="predicted"/>
<feature type="compositionally biased region" description="Basic and acidic residues" evidence="1">
    <location>
        <begin position="1"/>
        <end position="13"/>
    </location>
</feature>
<evidence type="ECO:0000256" key="1">
    <source>
        <dbReference type="SAM" id="MobiDB-lite"/>
    </source>
</evidence>
<evidence type="ECO:0000313" key="2">
    <source>
        <dbReference type="EMBL" id="GFU35485.1"/>
    </source>
</evidence>
<keyword evidence="3" id="KW-1185">Reference proteome</keyword>
<dbReference type="EMBL" id="BMAW01083753">
    <property type="protein sequence ID" value="GFU35485.1"/>
    <property type="molecule type" value="Genomic_DNA"/>
</dbReference>
<name>A0A8X6QND3_NEPPI</name>
<gene>
    <name evidence="2" type="ORF">NPIL_13621</name>
</gene>
<feature type="region of interest" description="Disordered" evidence="1">
    <location>
        <begin position="1"/>
        <end position="29"/>
    </location>
</feature>
<organism evidence="2 3">
    <name type="scientific">Nephila pilipes</name>
    <name type="common">Giant wood spider</name>
    <name type="synonym">Nephila maculata</name>
    <dbReference type="NCBI Taxonomy" id="299642"/>
    <lineage>
        <taxon>Eukaryota</taxon>
        <taxon>Metazoa</taxon>
        <taxon>Ecdysozoa</taxon>
        <taxon>Arthropoda</taxon>
        <taxon>Chelicerata</taxon>
        <taxon>Arachnida</taxon>
        <taxon>Araneae</taxon>
        <taxon>Araneomorphae</taxon>
        <taxon>Entelegynae</taxon>
        <taxon>Araneoidea</taxon>
        <taxon>Nephilidae</taxon>
        <taxon>Nephila</taxon>
    </lineage>
</organism>
<accession>A0A8X6QND3</accession>
<protein>
    <submittedName>
        <fullName evidence="2">Uncharacterized protein</fullName>
    </submittedName>
</protein>
<comment type="caution">
    <text evidence="2">The sequence shown here is derived from an EMBL/GenBank/DDBJ whole genome shotgun (WGS) entry which is preliminary data.</text>
</comment>
<sequence length="112" mass="12577">MRNEDCLPPHDGNRANYNDDTLSSLPVSTEGEGVIPQWKLRGRDSSALLPVYEKLISRRGALAFGGWAGITDLEGRYRFNATRSLILRGGGDNRIGKGRKYTYFLLFRKCIV</sequence>
<reference evidence="2" key="1">
    <citation type="submission" date="2020-08" db="EMBL/GenBank/DDBJ databases">
        <title>Multicomponent nature underlies the extraordinary mechanical properties of spider dragline silk.</title>
        <authorList>
            <person name="Kono N."/>
            <person name="Nakamura H."/>
            <person name="Mori M."/>
            <person name="Yoshida Y."/>
            <person name="Ohtoshi R."/>
            <person name="Malay A.D."/>
            <person name="Moran D.A.P."/>
            <person name="Tomita M."/>
            <person name="Numata K."/>
            <person name="Arakawa K."/>
        </authorList>
    </citation>
    <scope>NUCLEOTIDE SEQUENCE</scope>
</reference>
<dbReference type="AlphaFoldDB" id="A0A8X6QND3"/>